<protein>
    <submittedName>
        <fullName evidence="2">Uncharacterized protein</fullName>
    </submittedName>
</protein>
<dbReference type="AlphaFoldDB" id="A0A0A9H661"/>
<keyword evidence="1" id="KW-0472">Membrane</keyword>
<sequence length="45" mass="5143">MGYILRKEYIVACKVLLLDFFSYTGLATASKQLLVFLTVRSKIDN</sequence>
<feature type="transmembrane region" description="Helical" evidence="1">
    <location>
        <begin position="20"/>
        <end position="39"/>
    </location>
</feature>
<reference evidence="2" key="2">
    <citation type="journal article" date="2015" name="Data Brief">
        <title>Shoot transcriptome of the giant reed, Arundo donax.</title>
        <authorList>
            <person name="Barrero R.A."/>
            <person name="Guerrero F.D."/>
            <person name="Moolhuijzen P."/>
            <person name="Goolsby J.A."/>
            <person name="Tidwell J."/>
            <person name="Bellgard S.E."/>
            <person name="Bellgard M.I."/>
        </authorList>
    </citation>
    <scope>NUCLEOTIDE SEQUENCE</scope>
    <source>
        <tissue evidence="2">Shoot tissue taken approximately 20 cm above the soil surface</tissue>
    </source>
</reference>
<keyword evidence="1" id="KW-0812">Transmembrane</keyword>
<name>A0A0A9H661_ARUDO</name>
<keyword evidence="1" id="KW-1133">Transmembrane helix</keyword>
<reference evidence="2" key="1">
    <citation type="submission" date="2014-09" db="EMBL/GenBank/DDBJ databases">
        <authorList>
            <person name="Magalhaes I.L.F."/>
            <person name="Oliveira U."/>
            <person name="Santos F.R."/>
            <person name="Vidigal T.H.D.A."/>
            <person name="Brescovit A.D."/>
            <person name="Santos A.J."/>
        </authorList>
    </citation>
    <scope>NUCLEOTIDE SEQUENCE</scope>
    <source>
        <tissue evidence="2">Shoot tissue taken approximately 20 cm above the soil surface</tissue>
    </source>
</reference>
<proteinExistence type="predicted"/>
<dbReference type="EMBL" id="GBRH01165669">
    <property type="protein sequence ID" value="JAE32227.1"/>
    <property type="molecule type" value="Transcribed_RNA"/>
</dbReference>
<accession>A0A0A9H661</accession>
<evidence type="ECO:0000256" key="1">
    <source>
        <dbReference type="SAM" id="Phobius"/>
    </source>
</evidence>
<organism evidence="2">
    <name type="scientific">Arundo donax</name>
    <name type="common">Giant reed</name>
    <name type="synonym">Donax arundinaceus</name>
    <dbReference type="NCBI Taxonomy" id="35708"/>
    <lineage>
        <taxon>Eukaryota</taxon>
        <taxon>Viridiplantae</taxon>
        <taxon>Streptophyta</taxon>
        <taxon>Embryophyta</taxon>
        <taxon>Tracheophyta</taxon>
        <taxon>Spermatophyta</taxon>
        <taxon>Magnoliopsida</taxon>
        <taxon>Liliopsida</taxon>
        <taxon>Poales</taxon>
        <taxon>Poaceae</taxon>
        <taxon>PACMAD clade</taxon>
        <taxon>Arundinoideae</taxon>
        <taxon>Arundineae</taxon>
        <taxon>Arundo</taxon>
    </lineage>
</organism>
<evidence type="ECO:0000313" key="2">
    <source>
        <dbReference type="EMBL" id="JAE32227.1"/>
    </source>
</evidence>